<dbReference type="OrthoDB" id="1120264at2"/>
<dbReference type="AlphaFoldDB" id="A0A521E5F4"/>
<gene>
    <name evidence="2" type="ORF">SAMN06265379_107159</name>
</gene>
<feature type="transmembrane region" description="Helical" evidence="1">
    <location>
        <begin position="139"/>
        <end position="160"/>
    </location>
</feature>
<keyword evidence="1" id="KW-0472">Membrane</keyword>
<keyword evidence="1" id="KW-0812">Transmembrane</keyword>
<keyword evidence="3" id="KW-1185">Reference proteome</keyword>
<name>A0A521E5F4_SACCC</name>
<evidence type="ECO:0000256" key="1">
    <source>
        <dbReference type="SAM" id="Phobius"/>
    </source>
</evidence>
<proteinExistence type="predicted"/>
<evidence type="ECO:0000313" key="3">
    <source>
        <dbReference type="Proteomes" id="UP000319040"/>
    </source>
</evidence>
<accession>A0A521E5F4</accession>
<reference evidence="2 3" key="1">
    <citation type="submission" date="2017-05" db="EMBL/GenBank/DDBJ databases">
        <authorList>
            <person name="Varghese N."/>
            <person name="Submissions S."/>
        </authorList>
    </citation>
    <scope>NUCLEOTIDE SEQUENCE [LARGE SCALE GENOMIC DNA]</scope>
    <source>
        <strain evidence="2 3">DSM 27040</strain>
    </source>
</reference>
<organism evidence="2 3">
    <name type="scientific">Saccharicrinis carchari</name>
    <dbReference type="NCBI Taxonomy" id="1168039"/>
    <lineage>
        <taxon>Bacteria</taxon>
        <taxon>Pseudomonadati</taxon>
        <taxon>Bacteroidota</taxon>
        <taxon>Bacteroidia</taxon>
        <taxon>Marinilabiliales</taxon>
        <taxon>Marinilabiliaceae</taxon>
        <taxon>Saccharicrinis</taxon>
    </lineage>
</organism>
<dbReference type="EMBL" id="FXTB01000007">
    <property type="protein sequence ID" value="SMO78390.1"/>
    <property type="molecule type" value="Genomic_DNA"/>
</dbReference>
<feature type="transmembrane region" description="Helical" evidence="1">
    <location>
        <begin position="80"/>
        <end position="103"/>
    </location>
</feature>
<dbReference type="RefSeq" id="WP_142534033.1">
    <property type="nucleotide sequence ID" value="NZ_FXTB01000007.1"/>
</dbReference>
<evidence type="ECO:0000313" key="2">
    <source>
        <dbReference type="EMBL" id="SMO78390.1"/>
    </source>
</evidence>
<feature type="transmembrane region" description="Helical" evidence="1">
    <location>
        <begin position="115"/>
        <end position="133"/>
    </location>
</feature>
<keyword evidence="1" id="KW-1133">Transmembrane helix</keyword>
<dbReference type="Proteomes" id="UP000319040">
    <property type="component" value="Unassembled WGS sequence"/>
</dbReference>
<feature type="transmembrane region" description="Helical" evidence="1">
    <location>
        <begin position="172"/>
        <end position="196"/>
    </location>
</feature>
<feature type="transmembrane region" description="Helical" evidence="1">
    <location>
        <begin position="46"/>
        <end position="68"/>
    </location>
</feature>
<sequence length="201" mass="22947">MSANNIPESMSAKYRDLFVRTKNLIVTPKQEWQAIFNEKSDANMILANYVLPYIGALSLLSFVSHLASHSSYPFESALKQAVLLFTSFFLGLYVTYFITIKLIPKFTVKTYASDIKILAYKLTAYSSLILYLVKISTALIPQIYFLHILGLYVAYLVWLGSGKLGEFESIDLRIVFSIIVSVLLLFVPYFLLRIFVNFIHI</sequence>
<protein>
    <submittedName>
        <fullName evidence="2">Uncharacterized protein</fullName>
    </submittedName>
</protein>